<feature type="transmembrane region" description="Helical" evidence="1">
    <location>
        <begin position="232"/>
        <end position="255"/>
    </location>
</feature>
<dbReference type="AlphaFoldDB" id="A0AAD7DC00"/>
<proteinExistence type="predicted"/>
<dbReference type="EMBL" id="JARKIE010000085">
    <property type="protein sequence ID" value="KAJ7687702.1"/>
    <property type="molecule type" value="Genomic_DNA"/>
</dbReference>
<evidence type="ECO:0000313" key="3">
    <source>
        <dbReference type="Proteomes" id="UP001221757"/>
    </source>
</evidence>
<keyword evidence="1" id="KW-1133">Transmembrane helix</keyword>
<keyword evidence="1" id="KW-0812">Transmembrane</keyword>
<gene>
    <name evidence="2" type="ORF">B0H17DRAFT_1332334</name>
</gene>
<accession>A0AAD7DC00</accession>
<organism evidence="2 3">
    <name type="scientific">Mycena rosella</name>
    <name type="common">Pink bonnet</name>
    <name type="synonym">Agaricus rosellus</name>
    <dbReference type="NCBI Taxonomy" id="1033263"/>
    <lineage>
        <taxon>Eukaryota</taxon>
        <taxon>Fungi</taxon>
        <taxon>Dikarya</taxon>
        <taxon>Basidiomycota</taxon>
        <taxon>Agaricomycotina</taxon>
        <taxon>Agaricomycetes</taxon>
        <taxon>Agaricomycetidae</taxon>
        <taxon>Agaricales</taxon>
        <taxon>Marasmiineae</taxon>
        <taxon>Mycenaceae</taxon>
        <taxon>Mycena</taxon>
    </lineage>
</organism>
<dbReference type="Proteomes" id="UP001221757">
    <property type="component" value="Unassembled WGS sequence"/>
</dbReference>
<reference evidence="2" key="1">
    <citation type="submission" date="2023-03" db="EMBL/GenBank/DDBJ databases">
        <title>Massive genome expansion in bonnet fungi (Mycena s.s.) driven by repeated elements and novel gene families across ecological guilds.</title>
        <authorList>
            <consortium name="Lawrence Berkeley National Laboratory"/>
            <person name="Harder C.B."/>
            <person name="Miyauchi S."/>
            <person name="Viragh M."/>
            <person name="Kuo A."/>
            <person name="Thoen E."/>
            <person name="Andreopoulos B."/>
            <person name="Lu D."/>
            <person name="Skrede I."/>
            <person name="Drula E."/>
            <person name="Henrissat B."/>
            <person name="Morin E."/>
            <person name="Kohler A."/>
            <person name="Barry K."/>
            <person name="LaButti K."/>
            <person name="Morin E."/>
            <person name="Salamov A."/>
            <person name="Lipzen A."/>
            <person name="Mereny Z."/>
            <person name="Hegedus B."/>
            <person name="Baldrian P."/>
            <person name="Stursova M."/>
            <person name="Weitz H."/>
            <person name="Taylor A."/>
            <person name="Grigoriev I.V."/>
            <person name="Nagy L.G."/>
            <person name="Martin F."/>
            <person name="Kauserud H."/>
        </authorList>
    </citation>
    <scope>NUCLEOTIDE SEQUENCE</scope>
    <source>
        <strain evidence="2">CBHHK067</strain>
    </source>
</reference>
<feature type="transmembrane region" description="Helical" evidence="1">
    <location>
        <begin position="152"/>
        <end position="181"/>
    </location>
</feature>
<evidence type="ECO:0000256" key="1">
    <source>
        <dbReference type="SAM" id="Phobius"/>
    </source>
</evidence>
<sequence>MEKLHKSPSKFLETLSATVLDLAFDRTPPLDNINKMPSEVFGSLVAAICVNLILYTLEVVMACQFLGKPSEHGPGRLSKFRVCLNLMIDTVATLIGCGFLFMIQGSHWGSNDDVQYHYWRIVVGVLTASTAASVITQSFLLERFWKNIRQHLLGTAFAVTFLVVAVFVSVAAVVVCAYLQWINAPVVIPFVWVALIGNVIAALGITTVSVCQRIVLKTGPGAPRKKIIARSTRAFIETGFPSAILFVLALVAWALGRKGDFVVALYFVQARVYSCTMLFTLRNPLPARTDAWIEDMVSTSVPQKRVPVPPLSPDIYLHNDKSDRATLCGIPEEKEVQGWYNIDLNTDAARSSEDTAREVPATAVVFHRNSAFYQVHDEEKQ</sequence>
<protein>
    <submittedName>
        <fullName evidence="2">Uncharacterized protein</fullName>
    </submittedName>
</protein>
<name>A0AAD7DC00_MYCRO</name>
<evidence type="ECO:0000313" key="2">
    <source>
        <dbReference type="EMBL" id="KAJ7687702.1"/>
    </source>
</evidence>
<comment type="caution">
    <text evidence="2">The sequence shown here is derived from an EMBL/GenBank/DDBJ whole genome shotgun (WGS) entry which is preliminary data.</text>
</comment>
<keyword evidence="3" id="KW-1185">Reference proteome</keyword>
<feature type="transmembrane region" description="Helical" evidence="1">
    <location>
        <begin position="40"/>
        <end position="61"/>
    </location>
</feature>
<feature type="transmembrane region" description="Helical" evidence="1">
    <location>
        <begin position="82"/>
        <end position="103"/>
    </location>
</feature>
<keyword evidence="1" id="KW-0472">Membrane</keyword>
<feature type="transmembrane region" description="Helical" evidence="1">
    <location>
        <begin position="187"/>
        <end position="211"/>
    </location>
</feature>
<feature type="transmembrane region" description="Helical" evidence="1">
    <location>
        <begin position="118"/>
        <end position="140"/>
    </location>
</feature>